<organism evidence="2 3">
    <name type="scientific">Bacteroides ovatus</name>
    <dbReference type="NCBI Taxonomy" id="28116"/>
    <lineage>
        <taxon>Bacteria</taxon>
        <taxon>Pseudomonadati</taxon>
        <taxon>Bacteroidota</taxon>
        <taxon>Bacteroidia</taxon>
        <taxon>Bacteroidales</taxon>
        <taxon>Bacteroidaceae</taxon>
        <taxon>Bacteroides</taxon>
    </lineage>
</organism>
<keyword evidence="1" id="KW-0812">Transmembrane</keyword>
<evidence type="ECO:0000313" key="2">
    <source>
        <dbReference type="EMBL" id="KAA3935269.1"/>
    </source>
</evidence>
<feature type="transmembrane region" description="Helical" evidence="1">
    <location>
        <begin position="35"/>
        <end position="57"/>
    </location>
</feature>
<protein>
    <submittedName>
        <fullName evidence="2">Cytochrome C biogenesis protein</fullName>
    </submittedName>
</protein>
<comment type="caution">
    <text evidence="2">The sequence shown here is derived from an EMBL/GenBank/DDBJ whole genome shotgun (WGS) entry which is preliminary data.</text>
</comment>
<dbReference type="Proteomes" id="UP000323717">
    <property type="component" value="Unassembled WGS sequence"/>
</dbReference>
<evidence type="ECO:0000256" key="1">
    <source>
        <dbReference type="SAM" id="Phobius"/>
    </source>
</evidence>
<reference evidence="2 3" key="1">
    <citation type="journal article" date="2019" name="Nat. Med.">
        <title>A library of human gut bacterial isolates paired with longitudinal multiomics data enables mechanistic microbiome research.</title>
        <authorList>
            <person name="Poyet M."/>
            <person name="Groussin M."/>
            <person name="Gibbons S.M."/>
            <person name="Avila-Pacheco J."/>
            <person name="Jiang X."/>
            <person name="Kearney S.M."/>
            <person name="Perrotta A.R."/>
            <person name="Berdy B."/>
            <person name="Zhao S."/>
            <person name="Lieberman T.D."/>
            <person name="Swanson P.K."/>
            <person name="Smith M."/>
            <person name="Roesemann S."/>
            <person name="Alexander J.E."/>
            <person name="Rich S.A."/>
            <person name="Livny J."/>
            <person name="Vlamakis H."/>
            <person name="Clish C."/>
            <person name="Bullock K."/>
            <person name="Deik A."/>
            <person name="Scott J."/>
            <person name="Pierce K.A."/>
            <person name="Xavier R.J."/>
            <person name="Alm E.J."/>
        </authorList>
    </citation>
    <scope>NUCLEOTIDE SEQUENCE [LARGE SCALE GENOMIC DNA]</scope>
    <source>
        <strain evidence="2 3">BIOML-A163</strain>
    </source>
</reference>
<proteinExistence type="predicted"/>
<keyword evidence="1" id="KW-0472">Membrane</keyword>
<sequence>MKRLLIILYICLVGLLAVTTFVEQAYGTDFVERNIYHTCWFCCLWGTIATIALVALIRRALWRRFPILLF</sequence>
<dbReference type="AlphaFoldDB" id="A0A5M5DGR3"/>
<evidence type="ECO:0000313" key="3">
    <source>
        <dbReference type="Proteomes" id="UP000323717"/>
    </source>
</evidence>
<dbReference type="EMBL" id="VWLE01000744">
    <property type="protein sequence ID" value="KAA3935269.1"/>
    <property type="molecule type" value="Genomic_DNA"/>
</dbReference>
<keyword evidence="1" id="KW-1133">Transmembrane helix</keyword>
<accession>A0A5M5DGR3</accession>
<gene>
    <name evidence="2" type="ORF">F3D71_28275</name>
</gene>
<name>A0A5M5DGR3_BACOV</name>
<feature type="non-terminal residue" evidence="2">
    <location>
        <position position="70"/>
    </location>
</feature>